<evidence type="ECO:0000259" key="2">
    <source>
        <dbReference type="Pfam" id="PF01425"/>
    </source>
</evidence>
<evidence type="ECO:0000256" key="1">
    <source>
        <dbReference type="ARBA" id="ARBA00009199"/>
    </source>
</evidence>
<dbReference type="PANTHER" id="PTHR11895">
    <property type="entry name" value="TRANSAMIDASE"/>
    <property type="match status" value="1"/>
</dbReference>
<dbReference type="InterPro" id="IPR036928">
    <property type="entry name" value="AS_sf"/>
</dbReference>
<comment type="caution">
    <text evidence="3">The sequence shown here is derived from an EMBL/GenBank/DDBJ whole genome shotgun (WGS) entry which is preliminary data.</text>
</comment>
<keyword evidence="3" id="KW-0808">Transferase</keyword>
<dbReference type="eggNOG" id="COG0154">
    <property type="taxonomic scope" value="Bacteria"/>
</dbReference>
<keyword evidence="4" id="KW-1185">Reference proteome</keyword>
<dbReference type="Proteomes" id="UP000005713">
    <property type="component" value="Unassembled WGS sequence"/>
</dbReference>
<dbReference type="RefSeq" id="WP_005859797.1">
    <property type="nucleotide sequence ID" value="NZ_AAYA01000007.1"/>
</dbReference>
<dbReference type="Pfam" id="PF01425">
    <property type="entry name" value="Amidase"/>
    <property type="match status" value="1"/>
</dbReference>
<dbReference type="OrthoDB" id="9777859at2"/>
<dbReference type="AlphaFoldDB" id="A3K4U0"/>
<dbReference type="SUPFAM" id="SSF75304">
    <property type="entry name" value="Amidase signature (AS) enzymes"/>
    <property type="match status" value="1"/>
</dbReference>
<comment type="similarity">
    <text evidence="1">Belongs to the amidase family.</text>
</comment>
<name>A3K4U0_SAGS3</name>
<gene>
    <name evidence="3" type="ORF">SSE37_02010</name>
</gene>
<dbReference type="InterPro" id="IPR000120">
    <property type="entry name" value="Amidase"/>
</dbReference>
<accession>A3K4U0</accession>
<dbReference type="Gene3D" id="3.90.1300.10">
    <property type="entry name" value="Amidase signature (AS) domain"/>
    <property type="match status" value="1"/>
</dbReference>
<organism evidence="3 4">
    <name type="scientific">Sagittula stellata (strain ATCC 700073 / DSM 11524 / E-37)</name>
    <dbReference type="NCBI Taxonomy" id="388399"/>
    <lineage>
        <taxon>Bacteria</taxon>
        <taxon>Pseudomonadati</taxon>
        <taxon>Pseudomonadota</taxon>
        <taxon>Alphaproteobacteria</taxon>
        <taxon>Rhodobacterales</taxon>
        <taxon>Roseobacteraceae</taxon>
        <taxon>Sagittula</taxon>
    </lineage>
</organism>
<dbReference type="InterPro" id="IPR023631">
    <property type="entry name" value="Amidase_dom"/>
</dbReference>
<sequence>MKTRDMLSASAIAASVRAGELSAVEVVRHSLGRIAEIDAQYNAFCLTLPQSALEAAEEIDRKRRAGEALGPLAGVPVAVKDFTPTAGIRTTFGSRAFEDFVPTTDAVIVRRLLEAGAILVGKTTTPEFASSWFTRSELFGATRNPWVPSHTCGGSSGGAAVAVATGCVPLAEGCDMLGSVRGPASFCGIVGLKPSLGRIPFDALPSTFDDISHFGPLARTVEDAALFLRSVAGPDPVDLFSYIPSLNLPETIPARPDGLRIALSADLGYGVVHPEVRAAVKDTAKALSNTGARIEAVDLGLDADDAELTANASMVWMAAHYGALRDTCPEKLSELTLKMIDIGRTFGAAEIKRIDFLRAKLWRKLAGVFQSYDVLLCPTMAQPAPALGGDDFDYGGRTADGRIATLDLTGMFNLVGACPAVSVPCGTTADGLPIGAQIVGPPHDEALVLSAAAAIERVRPQPGWHQ</sequence>
<dbReference type="GO" id="GO:0016740">
    <property type="term" value="F:transferase activity"/>
    <property type="evidence" value="ECO:0007669"/>
    <property type="project" value="UniProtKB-KW"/>
</dbReference>
<proteinExistence type="inferred from homology"/>
<dbReference type="EMBL" id="AAYA01000007">
    <property type="protein sequence ID" value="EBA07989.1"/>
    <property type="molecule type" value="Genomic_DNA"/>
</dbReference>
<evidence type="ECO:0000313" key="4">
    <source>
        <dbReference type="Proteomes" id="UP000005713"/>
    </source>
</evidence>
<feature type="domain" description="Amidase" evidence="2">
    <location>
        <begin position="25"/>
        <end position="449"/>
    </location>
</feature>
<reference evidence="3 4" key="1">
    <citation type="submission" date="2006-06" db="EMBL/GenBank/DDBJ databases">
        <authorList>
            <person name="Moran M.A."/>
            <person name="Ferriera S."/>
            <person name="Johnson J."/>
            <person name="Kravitz S."/>
            <person name="Beeson K."/>
            <person name="Sutton G."/>
            <person name="Rogers Y.-H."/>
            <person name="Friedman R."/>
            <person name="Frazier M."/>
            <person name="Venter J.C."/>
        </authorList>
    </citation>
    <scope>NUCLEOTIDE SEQUENCE [LARGE SCALE GENOMIC DNA]</scope>
    <source>
        <strain evidence="3 4">E-37</strain>
    </source>
</reference>
<protein>
    <submittedName>
        <fullName evidence="3">Glu-tRNA amidotransferase, subunit A (GatA-1)</fullName>
    </submittedName>
</protein>
<evidence type="ECO:0000313" key="3">
    <source>
        <dbReference type="EMBL" id="EBA07989.1"/>
    </source>
</evidence>
<dbReference type="PANTHER" id="PTHR11895:SF7">
    <property type="entry name" value="GLUTAMYL-TRNA(GLN) AMIDOTRANSFERASE SUBUNIT A, MITOCHONDRIAL"/>
    <property type="match status" value="1"/>
</dbReference>